<dbReference type="Pfam" id="PF11322">
    <property type="entry name" value="DUF3124"/>
    <property type="match status" value="1"/>
</dbReference>
<accession>A0ABW7NF86</accession>
<evidence type="ECO:0000313" key="1">
    <source>
        <dbReference type="EMBL" id="MFH6985987.1"/>
    </source>
</evidence>
<dbReference type="InterPro" id="IPR021471">
    <property type="entry name" value="DUF3124"/>
</dbReference>
<sequence length="170" mass="19073">MKKISPVLLVFVALMSCQEKTVGSDEVTPVNWNKRSANLTTSDSLQKGVTYLSVYSQIYSRSEHRRHDLTATVSLRNVSIEDTIYVSRAQFFGTEGKLIRTYFDQPIFILPLETVEIVIQEVDNEGGTGGNFIFEWMINPGTPEPLFEAVMISTSGQQGISFTTRGIQIR</sequence>
<name>A0ABW7NF86_9BACT</name>
<keyword evidence="2" id="KW-1185">Reference proteome</keyword>
<dbReference type="PROSITE" id="PS51257">
    <property type="entry name" value="PROKAR_LIPOPROTEIN"/>
    <property type="match status" value="1"/>
</dbReference>
<reference evidence="1 2" key="1">
    <citation type="journal article" date="2013" name="Int. J. Syst. Evol. Microbiol.">
        <title>Marinoscillum luteum sp. nov., isolated from marine sediment.</title>
        <authorList>
            <person name="Cha I.T."/>
            <person name="Park S.J."/>
            <person name="Kim S.J."/>
            <person name="Kim J.G."/>
            <person name="Jung M.Y."/>
            <person name="Shin K.S."/>
            <person name="Kwon K.K."/>
            <person name="Yang S.H."/>
            <person name="Seo Y.S."/>
            <person name="Rhee S.K."/>
        </authorList>
    </citation>
    <scope>NUCLEOTIDE SEQUENCE [LARGE SCALE GENOMIC DNA]</scope>
    <source>
        <strain evidence="1 2">KCTC 23939</strain>
    </source>
</reference>
<proteinExistence type="predicted"/>
<dbReference type="Proteomes" id="UP001610063">
    <property type="component" value="Unassembled WGS sequence"/>
</dbReference>
<gene>
    <name evidence="1" type="ORF">ACHKAR_21210</name>
</gene>
<dbReference type="EMBL" id="JBIPKE010000020">
    <property type="protein sequence ID" value="MFH6985987.1"/>
    <property type="molecule type" value="Genomic_DNA"/>
</dbReference>
<dbReference type="RefSeq" id="WP_159582143.1">
    <property type="nucleotide sequence ID" value="NZ_JBIPKE010000020.1"/>
</dbReference>
<organism evidence="1 2">
    <name type="scientific">Marinoscillum luteum</name>
    <dbReference type="NCBI Taxonomy" id="861051"/>
    <lineage>
        <taxon>Bacteria</taxon>
        <taxon>Pseudomonadati</taxon>
        <taxon>Bacteroidota</taxon>
        <taxon>Cytophagia</taxon>
        <taxon>Cytophagales</taxon>
        <taxon>Reichenbachiellaceae</taxon>
        <taxon>Marinoscillum</taxon>
    </lineage>
</organism>
<protein>
    <submittedName>
        <fullName evidence="1">DUF3124 domain-containing protein</fullName>
    </submittedName>
</protein>
<evidence type="ECO:0000313" key="2">
    <source>
        <dbReference type="Proteomes" id="UP001610063"/>
    </source>
</evidence>
<comment type="caution">
    <text evidence="1">The sequence shown here is derived from an EMBL/GenBank/DDBJ whole genome shotgun (WGS) entry which is preliminary data.</text>
</comment>